<comment type="caution">
    <text evidence="2">The sequence shown here is derived from an EMBL/GenBank/DDBJ whole genome shotgun (WGS) entry which is preliminary data.</text>
</comment>
<evidence type="ECO:0000256" key="1">
    <source>
        <dbReference type="SAM" id="SignalP"/>
    </source>
</evidence>
<sequence>MKKIFTFVLALASFTGAYAAEYNLFPTADGWLWFDNQDSNARFVGLIDETPYKVMQGQEAKLVQMVYADQTPDYPPTVVDADIVGVGTDGETGSAGFRKGAIVLQPSSANSVPNGGGFVICLPSCSTLSIDYSCSSKVMARIVATTNPLADMNKVAASYDLSSADGWKVISAKYMSVFKRLPKGHQQWTGIEKLNNGSDATTIQSDKPIYIWFQSGTRDTIYIHGIKVTTPKQETTGITTPATNKAGIKTEVYSVNGQLLGNNKATSRLPKGVYIVKEGDKTRKVIKR</sequence>
<dbReference type="Proteomes" id="UP000003112">
    <property type="component" value="Unassembled WGS sequence"/>
</dbReference>
<keyword evidence="3" id="KW-1185">Reference proteome</keyword>
<gene>
    <name evidence="2" type="ORF">HMPREF6485_2434</name>
</gene>
<dbReference type="RefSeq" id="WP_004346581.1">
    <property type="nucleotide sequence ID" value="NZ_GL586311.1"/>
</dbReference>
<feature type="signal peptide" evidence="1">
    <location>
        <begin position="1"/>
        <end position="19"/>
    </location>
</feature>
<protein>
    <submittedName>
        <fullName evidence="2">Uncharacterized protein</fullName>
    </submittedName>
</protein>
<dbReference type="eggNOG" id="ENOG5033RRR">
    <property type="taxonomic scope" value="Bacteria"/>
</dbReference>
<evidence type="ECO:0000313" key="3">
    <source>
        <dbReference type="Proteomes" id="UP000003112"/>
    </source>
</evidence>
<keyword evidence="1" id="KW-0732">Signal</keyword>
<dbReference type="GeneID" id="93537098"/>
<dbReference type="InterPro" id="IPR026444">
    <property type="entry name" value="Secre_tail"/>
</dbReference>
<dbReference type="HOGENOM" id="CLU_996983_0_0_10"/>
<dbReference type="NCBIfam" id="TIGR04183">
    <property type="entry name" value="Por_Secre_tail"/>
    <property type="match status" value="1"/>
</dbReference>
<proteinExistence type="predicted"/>
<dbReference type="AlphaFoldDB" id="E6K9Z8"/>
<dbReference type="STRING" id="873513.HMPREF6485_2434"/>
<accession>E6K9Z8</accession>
<dbReference type="EMBL" id="AEPD01000043">
    <property type="protein sequence ID" value="EFU29566.1"/>
    <property type="molecule type" value="Genomic_DNA"/>
</dbReference>
<organism evidence="2 3">
    <name type="scientific">Segatella buccae ATCC 33574</name>
    <dbReference type="NCBI Taxonomy" id="873513"/>
    <lineage>
        <taxon>Bacteria</taxon>
        <taxon>Pseudomonadati</taxon>
        <taxon>Bacteroidota</taxon>
        <taxon>Bacteroidia</taxon>
        <taxon>Bacteroidales</taxon>
        <taxon>Prevotellaceae</taxon>
        <taxon>Segatella</taxon>
    </lineage>
</organism>
<name>E6K9Z8_9BACT</name>
<feature type="chain" id="PRO_5003205252" evidence="1">
    <location>
        <begin position="20"/>
        <end position="288"/>
    </location>
</feature>
<evidence type="ECO:0000313" key="2">
    <source>
        <dbReference type="EMBL" id="EFU29566.1"/>
    </source>
</evidence>
<reference evidence="2 3" key="1">
    <citation type="submission" date="2010-10" db="EMBL/GenBank/DDBJ databases">
        <authorList>
            <person name="Muzny D."/>
            <person name="Qin X."/>
            <person name="Deng J."/>
            <person name="Jiang H."/>
            <person name="Liu Y."/>
            <person name="Qu J."/>
            <person name="Song X.-Z."/>
            <person name="Zhang L."/>
            <person name="Thornton R."/>
            <person name="Coyle M."/>
            <person name="Francisco L."/>
            <person name="Jackson L."/>
            <person name="Javaid M."/>
            <person name="Korchina V."/>
            <person name="Kovar C."/>
            <person name="Mata R."/>
            <person name="Mathew T."/>
            <person name="Ngo R."/>
            <person name="Nguyen L."/>
            <person name="Nguyen N."/>
            <person name="Okwuonu G."/>
            <person name="Ongeri F."/>
            <person name="Pham C."/>
            <person name="Simmons D."/>
            <person name="Wilczek-Boney K."/>
            <person name="Hale W."/>
            <person name="Jakkamsetti A."/>
            <person name="Pham P."/>
            <person name="Ruth R."/>
            <person name="San Lucas F."/>
            <person name="Warren J."/>
            <person name="Zhang J."/>
            <person name="Zhao Z."/>
            <person name="Zhou C."/>
            <person name="Zhu D."/>
            <person name="Lee S."/>
            <person name="Bess C."/>
            <person name="Blankenburg K."/>
            <person name="Forbes L."/>
            <person name="Fu Q."/>
            <person name="Gubbala S."/>
            <person name="Hirani K."/>
            <person name="Jayaseelan J.C."/>
            <person name="Lara F."/>
            <person name="Munidasa M."/>
            <person name="Palculict T."/>
            <person name="Patil S."/>
            <person name="Pu L.-L."/>
            <person name="Saada N."/>
            <person name="Tang L."/>
            <person name="Weissenberger G."/>
            <person name="Zhu Y."/>
            <person name="Hemphill L."/>
            <person name="Shang Y."/>
            <person name="Youmans B."/>
            <person name="Ayvaz T."/>
            <person name="Ross M."/>
            <person name="Santibanez J."/>
            <person name="Aqrawi P."/>
            <person name="Gross S."/>
            <person name="Joshi V."/>
            <person name="Fowler G."/>
            <person name="Nazareth L."/>
            <person name="Reid J."/>
            <person name="Worley K."/>
            <person name="Petrosino J."/>
            <person name="Highlander S."/>
            <person name="Gibbs R."/>
        </authorList>
    </citation>
    <scope>NUCLEOTIDE SEQUENCE [LARGE SCALE GENOMIC DNA]</scope>
    <source>
        <strain evidence="2 3">ATCC 33574</strain>
    </source>
</reference>